<name>A0A1D1Z3P7_9ARAE</name>
<dbReference type="PANTHER" id="PTHR35127">
    <property type="entry name" value="OS03G0736900 PROTEIN"/>
    <property type="match status" value="1"/>
</dbReference>
<gene>
    <name evidence="3" type="primary">hisC_8</name>
    <name evidence="3" type="ORF">g.66629</name>
</gene>
<sequence length="259" mass="27564">MATATASALGGKAFLSGEDGLSGRRVRLHRSRTYLVGDSRRRGTVRTAALAAAAGPAPHAVARVVPSAPFCVDPFAQTASGYLRGRSRRGGDAGGDPVSPEKLDEWMRDSVTEIVRNIGEAPFLVHVFSNSSKGGDGGRLRLEREGAHAESWPHIRRRWSTGAALPPDGVILVEELKGEESAAGSEEDGSSKIWGLVVQGRGGVGGAACYILNTCRVRSSFGFCTHFCLARAKCFGDTADVQLKKAWLVHHDQQQCAHC</sequence>
<reference evidence="3" key="1">
    <citation type="submission" date="2015-07" db="EMBL/GenBank/DDBJ databases">
        <title>Transcriptome Assembly of Anthurium amnicola.</title>
        <authorList>
            <person name="Suzuki J."/>
        </authorList>
    </citation>
    <scope>NUCLEOTIDE SEQUENCE</scope>
</reference>
<accession>A0A1D1Z3P7</accession>
<feature type="region of interest" description="Disordered" evidence="1">
    <location>
        <begin position="83"/>
        <end position="102"/>
    </location>
</feature>
<dbReference type="PANTHER" id="PTHR35127:SF1">
    <property type="entry name" value="GENOME ASSEMBLY, CHROMOSOME: A10"/>
    <property type="match status" value="1"/>
</dbReference>
<dbReference type="GO" id="GO:0008483">
    <property type="term" value="F:transaminase activity"/>
    <property type="evidence" value="ECO:0007669"/>
    <property type="project" value="UniProtKB-KW"/>
</dbReference>
<dbReference type="Pfam" id="PF25089">
    <property type="entry name" value="DUF7804"/>
    <property type="match status" value="1"/>
</dbReference>
<evidence type="ECO:0000256" key="1">
    <source>
        <dbReference type="SAM" id="MobiDB-lite"/>
    </source>
</evidence>
<keyword evidence="3" id="KW-0032">Aminotransferase</keyword>
<keyword evidence="3" id="KW-0808">Transferase</keyword>
<evidence type="ECO:0000259" key="2">
    <source>
        <dbReference type="Pfam" id="PF25089"/>
    </source>
</evidence>
<proteinExistence type="predicted"/>
<dbReference type="InterPro" id="IPR056706">
    <property type="entry name" value="DUF7804"/>
</dbReference>
<organism evidence="3">
    <name type="scientific">Anthurium amnicola</name>
    <dbReference type="NCBI Taxonomy" id="1678845"/>
    <lineage>
        <taxon>Eukaryota</taxon>
        <taxon>Viridiplantae</taxon>
        <taxon>Streptophyta</taxon>
        <taxon>Embryophyta</taxon>
        <taxon>Tracheophyta</taxon>
        <taxon>Spermatophyta</taxon>
        <taxon>Magnoliopsida</taxon>
        <taxon>Liliopsida</taxon>
        <taxon>Araceae</taxon>
        <taxon>Pothoideae</taxon>
        <taxon>Potheae</taxon>
        <taxon>Anthurium</taxon>
    </lineage>
</organism>
<protein>
    <submittedName>
        <fullName evidence="3">Histidinol-phosphate aminotransferase</fullName>
    </submittedName>
</protein>
<dbReference type="EMBL" id="GDJX01006413">
    <property type="protein sequence ID" value="JAT61523.1"/>
    <property type="molecule type" value="Transcribed_RNA"/>
</dbReference>
<evidence type="ECO:0000313" key="3">
    <source>
        <dbReference type="EMBL" id="JAT61523.1"/>
    </source>
</evidence>
<feature type="domain" description="DUF7804" evidence="2">
    <location>
        <begin position="98"/>
        <end position="181"/>
    </location>
</feature>
<dbReference type="AlphaFoldDB" id="A0A1D1Z3P7"/>